<dbReference type="GO" id="GO:0006508">
    <property type="term" value="P:proteolysis"/>
    <property type="evidence" value="ECO:0007669"/>
    <property type="project" value="UniProtKB-KW"/>
</dbReference>
<dbReference type="InterPro" id="IPR001948">
    <property type="entry name" value="Peptidase_M18"/>
</dbReference>
<evidence type="ECO:0000256" key="7">
    <source>
        <dbReference type="ARBA" id="ARBA00022833"/>
    </source>
</evidence>
<dbReference type="AlphaFoldDB" id="A0A4R1MDT0"/>
<keyword evidence="4 9" id="KW-0645">Protease</keyword>
<dbReference type="InterPro" id="IPR023358">
    <property type="entry name" value="Peptidase_M18_dom2"/>
</dbReference>
<comment type="caution">
    <text evidence="11">The sequence shown here is derived from an EMBL/GenBank/DDBJ whole genome shotgun (WGS) entry which is preliminary data.</text>
</comment>
<evidence type="ECO:0000256" key="3">
    <source>
        <dbReference type="ARBA" id="ARBA00022438"/>
    </source>
</evidence>
<dbReference type="PANTHER" id="PTHR28570">
    <property type="entry name" value="ASPARTYL AMINOPEPTIDASE"/>
    <property type="match status" value="1"/>
</dbReference>
<dbReference type="GO" id="GO:0008237">
    <property type="term" value="F:metallopeptidase activity"/>
    <property type="evidence" value="ECO:0007669"/>
    <property type="project" value="UniProtKB-KW"/>
</dbReference>
<evidence type="ECO:0000256" key="6">
    <source>
        <dbReference type="ARBA" id="ARBA00022801"/>
    </source>
</evidence>
<dbReference type="PRINTS" id="PR00932">
    <property type="entry name" value="AMINO1PTASE"/>
</dbReference>
<dbReference type="CDD" id="cd05658">
    <property type="entry name" value="M18_DAP"/>
    <property type="match status" value="1"/>
</dbReference>
<dbReference type="EMBL" id="SMGQ01000015">
    <property type="protein sequence ID" value="TCK90626.1"/>
    <property type="molecule type" value="Genomic_DNA"/>
</dbReference>
<evidence type="ECO:0000256" key="2">
    <source>
        <dbReference type="ARBA" id="ARBA00008290"/>
    </source>
</evidence>
<comment type="similarity">
    <text evidence="2 9">Belongs to the peptidase M18 family.</text>
</comment>
<evidence type="ECO:0000256" key="4">
    <source>
        <dbReference type="ARBA" id="ARBA00022670"/>
    </source>
</evidence>
<dbReference type="GO" id="GO:0005737">
    <property type="term" value="C:cytoplasm"/>
    <property type="evidence" value="ECO:0007669"/>
    <property type="project" value="UniProtKB-ARBA"/>
</dbReference>
<dbReference type="Pfam" id="PF02127">
    <property type="entry name" value="Peptidase_M18"/>
    <property type="match status" value="1"/>
</dbReference>
<dbReference type="Proteomes" id="UP000294545">
    <property type="component" value="Unassembled WGS sequence"/>
</dbReference>
<keyword evidence="6 9" id="KW-0378">Hydrolase</keyword>
<evidence type="ECO:0000313" key="12">
    <source>
        <dbReference type="Proteomes" id="UP000294545"/>
    </source>
</evidence>
<dbReference type="SUPFAM" id="SSF101821">
    <property type="entry name" value="Aminopeptidase/glucanase lid domain"/>
    <property type="match status" value="1"/>
</dbReference>
<sequence length="429" mass="48369">MELIKELSQFINKATSPFHTVIEVKKMLLDAGFIELDVNDNWAFDYGKKYFVSPYPSCLFAFTIPKTIDFNQGFKIISAHTDQPCFRIKPSPELTAEGYLKLNTEPYGGPILNTWLDRPLSIAGKVVLKSNAVMEPIEKYIDIKKPILIIPNMAIHMNREVNKGIELNRQIDLIPLAALIDDKLNAKDYFINYLGKTCDMDPKDILDFDLYVYNCDESKVIGMHDEFISAPRLDDLAMVHSATQAMIHAQPKQDINVMALLDHEEIGSKSKQGADSALFSIILERIAQGIQYDKMKFYKALTKSFNISADMAHAVHPNKSEKHDPTNRPTIGNGVVIKISGNQKYVTDSKSIGIFQQLCEAAKVPYQKFVNRSDERGGQTLGPITSSYVPIPTVDIGPPMLSMHSSRELMGVKDYIDCVKVFQKYYEIN</sequence>
<comment type="cofactor">
    <cofactor evidence="1 10">
        <name>Zn(2+)</name>
        <dbReference type="ChEBI" id="CHEBI:29105"/>
    </cofactor>
</comment>
<name>A0A4R1MDT0_9FIRM</name>
<dbReference type="GO" id="GO:0004177">
    <property type="term" value="F:aminopeptidase activity"/>
    <property type="evidence" value="ECO:0007669"/>
    <property type="project" value="UniProtKB-KW"/>
</dbReference>
<dbReference type="NCBIfam" id="NF002759">
    <property type="entry name" value="PRK02813.1"/>
    <property type="match status" value="1"/>
</dbReference>
<keyword evidence="7 9" id="KW-0862">Zinc</keyword>
<keyword evidence="12" id="KW-1185">Reference proteome</keyword>
<keyword evidence="8 9" id="KW-0482">Metalloprotease</keyword>
<dbReference type="PANTHER" id="PTHR28570:SF3">
    <property type="entry name" value="ASPARTYL AMINOPEPTIDASE"/>
    <property type="match status" value="1"/>
</dbReference>
<dbReference type="EC" id="3.4.11.-" evidence="10"/>
<keyword evidence="3 9" id="KW-0031">Aminopeptidase</keyword>
<evidence type="ECO:0000313" key="11">
    <source>
        <dbReference type="EMBL" id="TCK90626.1"/>
    </source>
</evidence>
<evidence type="ECO:0000256" key="8">
    <source>
        <dbReference type="ARBA" id="ARBA00023049"/>
    </source>
</evidence>
<keyword evidence="5 9" id="KW-0479">Metal-binding</keyword>
<evidence type="ECO:0000256" key="5">
    <source>
        <dbReference type="ARBA" id="ARBA00022723"/>
    </source>
</evidence>
<dbReference type="RefSeq" id="WP_165868610.1">
    <property type="nucleotide sequence ID" value="NZ_SMGQ01000015.1"/>
</dbReference>
<organism evidence="11 12">
    <name type="scientific">Natranaerovirga hydrolytica</name>
    <dbReference type="NCBI Taxonomy" id="680378"/>
    <lineage>
        <taxon>Bacteria</taxon>
        <taxon>Bacillati</taxon>
        <taxon>Bacillota</taxon>
        <taxon>Clostridia</taxon>
        <taxon>Lachnospirales</taxon>
        <taxon>Natranaerovirgaceae</taxon>
        <taxon>Natranaerovirga</taxon>
    </lineage>
</organism>
<dbReference type="Gene3D" id="3.40.630.10">
    <property type="entry name" value="Zn peptidases"/>
    <property type="match status" value="1"/>
</dbReference>
<evidence type="ECO:0000256" key="1">
    <source>
        <dbReference type="ARBA" id="ARBA00001947"/>
    </source>
</evidence>
<dbReference type="Gene3D" id="2.30.250.10">
    <property type="entry name" value="Aminopeptidase i, Domain 2"/>
    <property type="match status" value="1"/>
</dbReference>
<dbReference type="GO" id="GO:0008270">
    <property type="term" value="F:zinc ion binding"/>
    <property type="evidence" value="ECO:0007669"/>
    <property type="project" value="InterPro"/>
</dbReference>
<evidence type="ECO:0000256" key="9">
    <source>
        <dbReference type="RuleBase" id="RU004386"/>
    </source>
</evidence>
<accession>A0A4R1MDT0</accession>
<proteinExistence type="inferred from homology"/>
<dbReference type="SUPFAM" id="SSF53187">
    <property type="entry name" value="Zn-dependent exopeptidases"/>
    <property type="match status" value="1"/>
</dbReference>
<protein>
    <recommendedName>
        <fullName evidence="10">M18 family aminopeptidase</fullName>
        <ecNumber evidence="10">3.4.11.-</ecNumber>
    </recommendedName>
</protein>
<evidence type="ECO:0000256" key="10">
    <source>
        <dbReference type="RuleBase" id="RU004387"/>
    </source>
</evidence>
<reference evidence="11 12" key="1">
    <citation type="submission" date="2019-03" db="EMBL/GenBank/DDBJ databases">
        <title>Genomic Encyclopedia of Type Strains, Phase IV (KMG-IV): sequencing the most valuable type-strain genomes for metagenomic binning, comparative biology and taxonomic classification.</title>
        <authorList>
            <person name="Goeker M."/>
        </authorList>
    </citation>
    <scope>NUCLEOTIDE SEQUENCE [LARGE SCALE GENOMIC DNA]</scope>
    <source>
        <strain evidence="11 12">DSM 24176</strain>
    </source>
</reference>
<gene>
    <name evidence="11" type="ORF">EDC19_2395</name>
</gene>